<accession>A0ABV1BR71</accession>
<gene>
    <name evidence="3" type="ORF">WMO14_00010</name>
</gene>
<dbReference type="EMBL" id="JBBMER010000001">
    <property type="protein sequence ID" value="MEQ2378266.1"/>
    <property type="molecule type" value="Genomic_DNA"/>
</dbReference>
<evidence type="ECO:0000256" key="1">
    <source>
        <dbReference type="SAM" id="MobiDB-lite"/>
    </source>
</evidence>
<keyword evidence="2" id="KW-1133">Transmembrane helix</keyword>
<proteinExistence type="predicted"/>
<keyword evidence="4" id="KW-1185">Reference proteome</keyword>
<comment type="caution">
    <text evidence="3">The sequence shown here is derived from an EMBL/GenBank/DDBJ whole genome shotgun (WGS) entry which is preliminary data.</text>
</comment>
<reference evidence="3 4" key="1">
    <citation type="submission" date="2024-03" db="EMBL/GenBank/DDBJ databases">
        <title>Human intestinal bacterial collection.</title>
        <authorList>
            <person name="Pauvert C."/>
            <person name="Hitch T.C.A."/>
            <person name="Clavel T."/>
        </authorList>
    </citation>
    <scope>NUCLEOTIDE SEQUENCE [LARGE SCALE GENOMIC DNA]</scope>
    <source>
        <strain evidence="3 4">CLA-AA-H255</strain>
    </source>
</reference>
<dbReference type="RefSeq" id="WP_022501416.1">
    <property type="nucleotide sequence ID" value="NZ_DAWCMB010000399.1"/>
</dbReference>
<feature type="transmembrane region" description="Helical" evidence="2">
    <location>
        <begin position="34"/>
        <end position="54"/>
    </location>
</feature>
<evidence type="ECO:0000256" key="2">
    <source>
        <dbReference type="SAM" id="Phobius"/>
    </source>
</evidence>
<protein>
    <submittedName>
        <fullName evidence="3">Uncharacterized protein</fullName>
    </submittedName>
</protein>
<name>A0ABV1BR71_9FIRM</name>
<sequence length="83" mass="9613">MVDSSYFKNNKNNGNRAGGKNNGKLMDRLKQHKWIPLVVIIVLALAMIAIQYFMLDVLQYTRQMAEQQKEGFINIYPIINNLL</sequence>
<evidence type="ECO:0000313" key="4">
    <source>
        <dbReference type="Proteomes" id="UP001442364"/>
    </source>
</evidence>
<organism evidence="3 4">
    <name type="scientific">[Lactobacillus] rogosae</name>
    <dbReference type="NCBI Taxonomy" id="706562"/>
    <lineage>
        <taxon>Bacteria</taxon>
        <taxon>Bacillati</taxon>
        <taxon>Bacillota</taxon>
        <taxon>Clostridia</taxon>
        <taxon>Lachnospirales</taxon>
        <taxon>Lachnospiraceae</taxon>
        <taxon>Lachnospira</taxon>
    </lineage>
</organism>
<feature type="region of interest" description="Disordered" evidence="1">
    <location>
        <begin position="1"/>
        <end position="22"/>
    </location>
</feature>
<evidence type="ECO:0000313" key="3">
    <source>
        <dbReference type="EMBL" id="MEQ2378266.1"/>
    </source>
</evidence>
<keyword evidence="2" id="KW-0472">Membrane</keyword>
<dbReference type="Proteomes" id="UP001442364">
    <property type="component" value="Unassembled WGS sequence"/>
</dbReference>
<keyword evidence="2" id="KW-0812">Transmembrane</keyword>